<dbReference type="PANTHER" id="PTHR33169:SF13">
    <property type="entry name" value="PADR-FAMILY TRANSCRIPTIONAL REGULATOR"/>
    <property type="match status" value="1"/>
</dbReference>
<keyword evidence="3" id="KW-1185">Reference proteome</keyword>
<organism evidence="2 3">
    <name type="scientific">Actinopolymorpha rutila</name>
    <dbReference type="NCBI Taxonomy" id="446787"/>
    <lineage>
        <taxon>Bacteria</taxon>
        <taxon>Bacillati</taxon>
        <taxon>Actinomycetota</taxon>
        <taxon>Actinomycetes</taxon>
        <taxon>Propionibacteriales</taxon>
        <taxon>Actinopolymorphaceae</taxon>
        <taxon>Actinopolymorpha</taxon>
    </lineage>
</organism>
<feature type="domain" description="Transcription regulator PadR N-terminal" evidence="1">
    <location>
        <begin position="11"/>
        <end position="79"/>
    </location>
</feature>
<proteinExistence type="predicted"/>
<dbReference type="SUPFAM" id="SSF46785">
    <property type="entry name" value="Winged helix' DNA-binding domain"/>
    <property type="match status" value="1"/>
</dbReference>
<gene>
    <name evidence="2" type="ORF">F4554_004653</name>
</gene>
<accession>A0A852ZIQ7</accession>
<dbReference type="GO" id="GO:0003677">
    <property type="term" value="F:DNA binding"/>
    <property type="evidence" value="ECO:0007669"/>
    <property type="project" value="UniProtKB-KW"/>
</dbReference>
<evidence type="ECO:0000259" key="1">
    <source>
        <dbReference type="Pfam" id="PF03551"/>
    </source>
</evidence>
<dbReference type="Gene3D" id="1.10.10.10">
    <property type="entry name" value="Winged helix-like DNA-binding domain superfamily/Winged helix DNA-binding domain"/>
    <property type="match status" value="1"/>
</dbReference>
<reference evidence="2 3" key="1">
    <citation type="submission" date="2020-07" db="EMBL/GenBank/DDBJ databases">
        <title>Sequencing the genomes of 1000 actinobacteria strains.</title>
        <authorList>
            <person name="Klenk H.-P."/>
        </authorList>
    </citation>
    <scope>NUCLEOTIDE SEQUENCE [LARGE SCALE GENOMIC DNA]</scope>
    <source>
        <strain evidence="2 3">DSM 18448</strain>
    </source>
</reference>
<evidence type="ECO:0000313" key="2">
    <source>
        <dbReference type="EMBL" id="NYH92015.1"/>
    </source>
</evidence>
<dbReference type="RefSeq" id="WP_179789487.1">
    <property type="nucleotide sequence ID" value="NZ_BAAARR010000001.1"/>
</dbReference>
<sequence length="100" mass="10610">MAPETDAGVLVLTSLAGGEKHGYAITQDIAERVGVTLGPGTLYGVLARLEEGGLIEALPAQARRRPYRLTPAGAEALTEQLRQMRLVADLGTRRLRTAAT</sequence>
<dbReference type="InterPro" id="IPR005149">
    <property type="entry name" value="Tscrpt_reg_PadR_N"/>
</dbReference>
<protein>
    <submittedName>
        <fullName evidence="2">DNA-binding PadR family transcriptional regulator</fullName>
    </submittedName>
</protein>
<keyword evidence="2" id="KW-0238">DNA-binding</keyword>
<dbReference type="PANTHER" id="PTHR33169">
    <property type="entry name" value="PADR-FAMILY TRANSCRIPTIONAL REGULATOR"/>
    <property type="match status" value="1"/>
</dbReference>
<name>A0A852ZIQ7_9ACTN</name>
<dbReference type="Proteomes" id="UP000579605">
    <property type="component" value="Unassembled WGS sequence"/>
</dbReference>
<dbReference type="EMBL" id="JACBZH010000001">
    <property type="protein sequence ID" value="NYH92015.1"/>
    <property type="molecule type" value="Genomic_DNA"/>
</dbReference>
<dbReference type="Pfam" id="PF03551">
    <property type="entry name" value="PadR"/>
    <property type="match status" value="1"/>
</dbReference>
<dbReference type="AlphaFoldDB" id="A0A852ZIQ7"/>
<dbReference type="InterPro" id="IPR036388">
    <property type="entry name" value="WH-like_DNA-bd_sf"/>
</dbReference>
<evidence type="ECO:0000313" key="3">
    <source>
        <dbReference type="Proteomes" id="UP000579605"/>
    </source>
</evidence>
<dbReference type="InterPro" id="IPR036390">
    <property type="entry name" value="WH_DNA-bd_sf"/>
</dbReference>
<comment type="caution">
    <text evidence="2">The sequence shown here is derived from an EMBL/GenBank/DDBJ whole genome shotgun (WGS) entry which is preliminary data.</text>
</comment>
<dbReference type="InterPro" id="IPR052509">
    <property type="entry name" value="Metal_resp_DNA-bind_regulator"/>
</dbReference>